<dbReference type="PANTHER" id="PTHR22753:SF14">
    <property type="entry name" value="MONOACYLGLYCEROL_DIACYLGLYCEROL O-ACYLTRANSFERASE"/>
    <property type="match status" value="1"/>
</dbReference>
<feature type="domain" description="Phospholipid/glycerol acyltransferase" evidence="1">
    <location>
        <begin position="67"/>
        <end position="195"/>
    </location>
</feature>
<comment type="caution">
    <text evidence="2">The sequence shown here is derived from an EMBL/GenBank/DDBJ whole genome shotgun (WGS) entry which is preliminary data.</text>
</comment>
<dbReference type="CDD" id="cd07987">
    <property type="entry name" value="LPLAT_MGAT-like"/>
    <property type="match status" value="1"/>
</dbReference>
<gene>
    <name evidence="2" type="ORF">OM076_42445</name>
</gene>
<organism evidence="2 3">
    <name type="scientific">Solirubrobacter ginsenosidimutans</name>
    <dbReference type="NCBI Taxonomy" id="490573"/>
    <lineage>
        <taxon>Bacteria</taxon>
        <taxon>Bacillati</taxon>
        <taxon>Actinomycetota</taxon>
        <taxon>Thermoleophilia</taxon>
        <taxon>Solirubrobacterales</taxon>
        <taxon>Solirubrobacteraceae</taxon>
        <taxon>Solirubrobacter</taxon>
    </lineage>
</organism>
<dbReference type="EMBL" id="JAPDOD010000083">
    <property type="protein sequence ID" value="MDA0166997.1"/>
    <property type="molecule type" value="Genomic_DNA"/>
</dbReference>
<dbReference type="InterPro" id="IPR002123">
    <property type="entry name" value="Plipid/glycerol_acylTrfase"/>
</dbReference>
<dbReference type="Pfam" id="PF01553">
    <property type="entry name" value="Acyltransferase"/>
    <property type="match status" value="1"/>
</dbReference>
<accession>A0A9X3S6M8</accession>
<protein>
    <submittedName>
        <fullName evidence="2">Acyltransferase family protein</fullName>
    </submittedName>
</protein>
<dbReference type="InterPro" id="IPR016676">
    <property type="entry name" value="P_lipid/glycerol_AcTrfase_prd"/>
</dbReference>
<dbReference type="GO" id="GO:0016746">
    <property type="term" value="F:acyltransferase activity"/>
    <property type="evidence" value="ECO:0007669"/>
    <property type="project" value="UniProtKB-KW"/>
</dbReference>
<sequence>MTATASRNGHGDPEAVREAASGGIFGALKRFASGHVPVADLDERDPDYIRETLPRLWLLSSLWFRGEVRGLGNVPEDGPVLLVGNHSGGNLTPDTTVFTLAFSTYFGVERTFHQLAHNLVLAHPALSFLRKYGTVAASMENAKRALDAGAAVLVYPGGDYEVHRPSWERNRVDFGGRKGFIRLAIEQDVPIVPVVGIGGQETALFLSRGEHLASAFRLDRLLRLKVLPLSIAIPWGLNVGDLLGHIPLPAKITVEALPPIHLREEFGPEPDVDEVYEHVVRVMQETLEALAAERRFPVIG</sequence>
<dbReference type="PIRSF" id="PIRSF016753">
    <property type="entry name" value="P_lipid/glycerol_ac_tran_prd"/>
    <property type="match status" value="1"/>
</dbReference>
<dbReference type="Proteomes" id="UP001149140">
    <property type="component" value="Unassembled WGS sequence"/>
</dbReference>
<evidence type="ECO:0000313" key="3">
    <source>
        <dbReference type="Proteomes" id="UP001149140"/>
    </source>
</evidence>
<keyword evidence="2" id="KW-0808">Transferase</keyword>
<dbReference type="AlphaFoldDB" id="A0A9X3S6M8"/>
<dbReference type="RefSeq" id="WP_270046250.1">
    <property type="nucleotide sequence ID" value="NZ_JAPDOD010000083.1"/>
</dbReference>
<name>A0A9X3S6M8_9ACTN</name>
<proteinExistence type="predicted"/>
<keyword evidence="2" id="KW-0012">Acyltransferase</keyword>
<dbReference type="SUPFAM" id="SSF69593">
    <property type="entry name" value="Glycerol-3-phosphate (1)-acyltransferase"/>
    <property type="match status" value="1"/>
</dbReference>
<dbReference type="GO" id="GO:0016020">
    <property type="term" value="C:membrane"/>
    <property type="evidence" value="ECO:0007669"/>
    <property type="project" value="TreeGrafter"/>
</dbReference>
<evidence type="ECO:0000259" key="1">
    <source>
        <dbReference type="Pfam" id="PF01553"/>
    </source>
</evidence>
<evidence type="ECO:0000313" key="2">
    <source>
        <dbReference type="EMBL" id="MDA0166997.1"/>
    </source>
</evidence>
<keyword evidence="3" id="KW-1185">Reference proteome</keyword>
<reference evidence="2" key="1">
    <citation type="submission" date="2022-10" db="EMBL/GenBank/DDBJ databases">
        <title>The WGS of Solirubrobacter ginsenosidimutans DSM 21036.</title>
        <authorList>
            <person name="Jiang Z."/>
        </authorList>
    </citation>
    <scope>NUCLEOTIDE SEQUENCE</scope>
    <source>
        <strain evidence="2">DSM 21036</strain>
    </source>
</reference>
<dbReference type="PANTHER" id="PTHR22753">
    <property type="entry name" value="TRANSMEMBRANE PROTEIN 68"/>
    <property type="match status" value="1"/>
</dbReference>